<dbReference type="InterPro" id="IPR011009">
    <property type="entry name" value="Kinase-like_dom_sf"/>
</dbReference>
<keyword evidence="4" id="KW-0723">Serine/threonine-protein kinase</keyword>
<dbReference type="PANTHER" id="PTHR24348:SF68">
    <property type="entry name" value="SERINE_THREONINE-PROTEIN KINASE ATG1C"/>
    <property type="match status" value="1"/>
</dbReference>
<dbReference type="VEuPathDB" id="TriTrypDB:TcIL3000_0_06980"/>
<dbReference type="SUPFAM" id="SSF56112">
    <property type="entry name" value="Protein kinase-like (PK-like)"/>
    <property type="match status" value="1"/>
</dbReference>
<reference evidence="7" key="1">
    <citation type="submission" date="2011-07" db="EMBL/GenBank/DDBJ databases">
        <title>Divergent evolution of antigenic variation in African trypanosomes.</title>
        <authorList>
            <person name="Jackson A.P."/>
            <person name="Berry A."/>
            <person name="Allison H.C."/>
            <person name="Burton P."/>
            <person name="Anderson J."/>
            <person name="Aslett M."/>
            <person name="Brown R."/>
            <person name="Corton N."/>
            <person name="Harris D."/>
            <person name="Hauser H."/>
            <person name="Gamble J."/>
            <person name="Gilderthorp R."/>
            <person name="McQuillan J."/>
            <person name="Quail M.A."/>
            <person name="Sanders M."/>
            <person name="Van Tonder A."/>
            <person name="Ginger M.L."/>
            <person name="Donelson J.E."/>
            <person name="Field M.C."/>
            <person name="Barry J.D."/>
            <person name="Berriman M."/>
            <person name="Hertz-Fowler C."/>
        </authorList>
    </citation>
    <scope>NUCLEOTIDE SEQUENCE [LARGE SCALE GENOMIC DNA]</scope>
    <source>
        <strain evidence="7">IL3000</strain>
    </source>
</reference>
<dbReference type="GO" id="GO:0005524">
    <property type="term" value="F:ATP binding"/>
    <property type="evidence" value="ECO:0007669"/>
    <property type="project" value="UniProtKB-UniRule"/>
</dbReference>
<evidence type="ECO:0000256" key="2">
    <source>
        <dbReference type="ARBA" id="ARBA00022840"/>
    </source>
</evidence>
<keyword evidence="7" id="KW-1185">Reference proteome</keyword>
<dbReference type="GO" id="GO:0005737">
    <property type="term" value="C:cytoplasm"/>
    <property type="evidence" value="ECO:0007669"/>
    <property type="project" value="TreeGrafter"/>
</dbReference>
<dbReference type="Pfam" id="PF00069">
    <property type="entry name" value="Pkinase"/>
    <property type="match status" value="1"/>
</dbReference>
<evidence type="ECO:0000256" key="1">
    <source>
        <dbReference type="ARBA" id="ARBA00022741"/>
    </source>
</evidence>
<evidence type="ECO:0000259" key="5">
    <source>
        <dbReference type="PROSITE" id="PS50011"/>
    </source>
</evidence>
<dbReference type="GO" id="GO:0010506">
    <property type="term" value="P:regulation of autophagy"/>
    <property type="evidence" value="ECO:0007669"/>
    <property type="project" value="InterPro"/>
</dbReference>
<dbReference type="InterPro" id="IPR008271">
    <property type="entry name" value="Ser/Thr_kinase_AS"/>
</dbReference>
<dbReference type="Gene3D" id="3.30.200.20">
    <property type="entry name" value="Phosphorylase Kinase, domain 1"/>
    <property type="match status" value="1"/>
</dbReference>
<evidence type="ECO:0000313" key="6">
    <source>
        <dbReference type="EMBL" id="CCD15684.1"/>
    </source>
</evidence>
<evidence type="ECO:0000313" key="7">
    <source>
        <dbReference type="Proteomes" id="UP000000702"/>
    </source>
</evidence>
<gene>
    <name evidence="6" type="ORF">TCIL3000_0_06980</name>
</gene>
<accession>F9WEH4</accession>
<reference evidence="6 7" key="2">
    <citation type="journal article" date="2012" name="Proc. Natl. Acad. Sci. U.S.A.">
        <title>Antigenic diversity is generated by distinct evolutionary mechanisms in African trypanosome species.</title>
        <authorList>
            <person name="Jackson A.P."/>
            <person name="Berry A."/>
            <person name="Aslett M."/>
            <person name="Allison H.C."/>
            <person name="Burton P."/>
            <person name="Vavrova-Anderson J."/>
            <person name="Brown R."/>
            <person name="Browne H."/>
            <person name="Corton N."/>
            <person name="Hauser H."/>
            <person name="Gamble J."/>
            <person name="Gilderthorp R."/>
            <person name="Marcello L."/>
            <person name="McQuillan J."/>
            <person name="Otto T.D."/>
            <person name="Quail M.A."/>
            <person name="Sanders M.J."/>
            <person name="van Tonder A."/>
            <person name="Ginger M.L."/>
            <person name="Field M.C."/>
            <person name="Barry J.D."/>
            <person name="Hertz-Fowler C."/>
            <person name="Berriman M."/>
        </authorList>
    </citation>
    <scope>NUCLEOTIDE SEQUENCE [LARGE SCALE GENOMIC DNA]</scope>
    <source>
        <strain evidence="6 7">IL3000</strain>
    </source>
</reference>
<feature type="binding site" evidence="3">
    <location>
        <position position="131"/>
    </location>
    <ligand>
        <name>ATP</name>
        <dbReference type="ChEBI" id="CHEBI:30616"/>
    </ligand>
</feature>
<dbReference type="PANTHER" id="PTHR24348">
    <property type="entry name" value="SERINE/THREONINE-PROTEIN KINASE UNC-51-RELATED"/>
    <property type="match status" value="1"/>
</dbReference>
<dbReference type="PROSITE" id="PS00108">
    <property type="entry name" value="PROTEIN_KINASE_ST"/>
    <property type="match status" value="1"/>
</dbReference>
<dbReference type="InterPro" id="IPR045269">
    <property type="entry name" value="Atg1-like"/>
</dbReference>
<dbReference type="AlphaFoldDB" id="F9WEH4"/>
<keyword evidence="4" id="KW-0808">Transferase</keyword>
<dbReference type="InterPro" id="IPR000719">
    <property type="entry name" value="Prot_kinase_dom"/>
</dbReference>
<protein>
    <submittedName>
        <fullName evidence="6">WGS project CAEQ00000000 data, annotated contig 268</fullName>
    </submittedName>
</protein>
<organism evidence="6 7">
    <name type="scientific">Trypanosoma congolense (strain IL3000)</name>
    <dbReference type="NCBI Taxonomy" id="1068625"/>
    <lineage>
        <taxon>Eukaryota</taxon>
        <taxon>Discoba</taxon>
        <taxon>Euglenozoa</taxon>
        <taxon>Kinetoplastea</taxon>
        <taxon>Metakinetoplastina</taxon>
        <taxon>Trypanosomatida</taxon>
        <taxon>Trypanosomatidae</taxon>
        <taxon>Trypanosoma</taxon>
        <taxon>Nannomonas</taxon>
    </lineage>
</organism>
<comment type="similarity">
    <text evidence="4">Belongs to the protein kinase superfamily.</text>
</comment>
<dbReference type="GO" id="GO:0004674">
    <property type="term" value="F:protein serine/threonine kinase activity"/>
    <property type="evidence" value="ECO:0007669"/>
    <property type="project" value="UniProtKB-KW"/>
</dbReference>
<dbReference type="InterPro" id="IPR017441">
    <property type="entry name" value="Protein_kinase_ATP_BS"/>
</dbReference>
<dbReference type="PROSITE" id="PS00107">
    <property type="entry name" value="PROTEIN_KINASE_ATP"/>
    <property type="match status" value="1"/>
</dbReference>
<evidence type="ECO:0000256" key="3">
    <source>
        <dbReference type="PROSITE-ProRule" id="PRU10141"/>
    </source>
</evidence>
<dbReference type="PROSITE" id="PS50011">
    <property type="entry name" value="PROTEIN_KINASE_DOM"/>
    <property type="match status" value="1"/>
</dbReference>
<dbReference type="Gene3D" id="1.10.510.10">
    <property type="entry name" value="Transferase(Phosphotransferase) domain 1"/>
    <property type="match status" value="1"/>
</dbReference>
<evidence type="ECO:0000256" key="4">
    <source>
        <dbReference type="RuleBase" id="RU000304"/>
    </source>
</evidence>
<keyword evidence="2 3" id="KW-0067">ATP-binding</keyword>
<proteinExistence type="inferred from homology"/>
<comment type="caution">
    <text evidence="6">The sequence shown here is derived from an EMBL/GenBank/DDBJ whole genome shotgun (WGS) entry which is preliminary data.</text>
</comment>
<keyword evidence="1 3" id="KW-0547">Nucleotide-binding</keyword>
<feature type="domain" description="Protein kinase" evidence="5">
    <location>
        <begin position="98"/>
        <end position="398"/>
    </location>
</feature>
<dbReference type="EMBL" id="CAEQ01002013">
    <property type="protein sequence ID" value="CCD15684.1"/>
    <property type="molecule type" value="Genomic_DNA"/>
</dbReference>
<dbReference type="OMA" id="RERECCE"/>
<dbReference type="Proteomes" id="UP000000702">
    <property type="component" value="Unassembled WGS sequence"/>
</dbReference>
<name>F9WEH4_TRYCI</name>
<dbReference type="SMART" id="SM00220">
    <property type="entry name" value="S_TKc"/>
    <property type="match status" value="1"/>
</dbReference>
<sequence length="403" mass="45342">MQKINVAKAFEEVERRLLEIKAESIILQKHRDESAVESDEDVVKRERECCEAPEVKIRDDDGSLFPLIELEEDSVSVESTMDASLFEWKDEVGGIVYTHRYELLGKGANSNVYRGTIAHLDSEEQCNVALKVIRVQLSNVVQIDRLISIMRLWRDISHPGFVKCHHISLDSMGGNIIGDIRLYVALENASKGTLGDLLNREERLSNDVIRTILLDILDTVQYLHDVAGVVHNDIKPQNILLVEDVDSGAIRYKLSDADCLHSSSHPLGGSATKRGSTLDKGNMIKRDEVYGTALYMSPESCLGIPSLSSNDIWSIGVLTYQLSTGRLPWRPLEQQVPSMILHGYRQPSPNCFGPTLDEYEQDIDQAYSDTLKDFVVMCLARSPDKRPRASDLLRHPFLSRDHS</sequence>
<keyword evidence="4" id="KW-0418">Kinase</keyword>